<dbReference type="AlphaFoldDB" id="A0A9X0C6M1"/>
<evidence type="ECO:0008006" key="4">
    <source>
        <dbReference type="Google" id="ProtNLM"/>
    </source>
</evidence>
<proteinExistence type="predicted"/>
<dbReference type="OrthoDB" id="4777991at2759"/>
<dbReference type="EMBL" id="JAPWDS010000003">
    <property type="protein sequence ID" value="KAJ5504037.1"/>
    <property type="molecule type" value="Genomic_DNA"/>
</dbReference>
<dbReference type="Proteomes" id="UP001149954">
    <property type="component" value="Unassembled WGS sequence"/>
</dbReference>
<evidence type="ECO:0000313" key="2">
    <source>
        <dbReference type="EMBL" id="KAJ5504037.1"/>
    </source>
</evidence>
<comment type="caution">
    <text evidence="2">The sequence shown here is derived from an EMBL/GenBank/DDBJ whole genome shotgun (WGS) entry which is preliminary data.</text>
</comment>
<organism evidence="2 3">
    <name type="scientific">Penicillium fimorum</name>
    <dbReference type="NCBI Taxonomy" id="1882269"/>
    <lineage>
        <taxon>Eukaryota</taxon>
        <taxon>Fungi</taxon>
        <taxon>Dikarya</taxon>
        <taxon>Ascomycota</taxon>
        <taxon>Pezizomycotina</taxon>
        <taxon>Eurotiomycetes</taxon>
        <taxon>Eurotiomycetidae</taxon>
        <taxon>Eurotiales</taxon>
        <taxon>Aspergillaceae</taxon>
        <taxon>Penicillium</taxon>
    </lineage>
</organism>
<keyword evidence="3" id="KW-1185">Reference proteome</keyword>
<reference evidence="2" key="2">
    <citation type="journal article" date="2023" name="IMA Fungus">
        <title>Comparative genomic study of the Penicillium genus elucidates a diverse pangenome and 15 lateral gene transfer events.</title>
        <authorList>
            <person name="Petersen C."/>
            <person name="Sorensen T."/>
            <person name="Nielsen M.R."/>
            <person name="Sondergaard T.E."/>
            <person name="Sorensen J.L."/>
            <person name="Fitzpatrick D.A."/>
            <person name="Frisvad J.C."/>
            <person name="Nielsen K.L."/>
        </authorList>
    </citation>
    <scope>NUCLEOTIDE SEQUENCE</scope>
    <source>
        <strain evidence="2">IBT 29495</strain>
    </source>
</reference>
<evidence type="ECO:0000313" key="3">
    <source>
        <dbReference type="Proteomes" id="UP001149954"/>
    </source>
</evidence>
<reference evidence="2" key="1">
    <citation type="submission" date="2022-12" db="EMBL/GenBank/DDBJ databases">
        <authorList>
            <person name="Petersen C."/>
        </authorList>
    </citation>
    <scope>NUCLEOTIDE SEQUENCE</scope>
    <source>
        <strain evidence="2">IBT 29495</strain>
    </source>
</reference>
<accession>A0A9X0C6M1</accession>
<name>A0A9X0C6M1_9EURO</name>
<evidence type="ECO:0000256" key="1">
    <source>
        <dbReference type="SAM" id="SignalP"/>
    </source>
</evidence>
<gene>
    <name evidence="2" type="ORF">N7463_006911</name>
</gene>
<keyword evidence="1" id="KW-0732">Signal</keyword>
<sequence>MLSSLPSFTTLALSLLLANLATSTITEKDEPQLFSNVSRVNTDDAFALFSGNTGLNTRELTCGIGYLACEYDSSRCCSISKKCCGNGFCAKFGETCCTGGGTCPIGFKCCAGTDGCAPLGGECCSDGSYCRVGKKCRTWRGEKVCCSSLLGCVGENDGVGSDDGIGSGGTTVDVTSTTTTTEAMTTTYVRGDWDYYYTTIYWTYWFYYWTSSAPYTIQTVTSTKTRTRTIWSVYATNGLEATSSLEDRSSSYTYFPPYSATSLKSSTDPLTLSTGATATARAAGDVTDQVTGSGSSIGGASLDPGTDAAVNVGVSRTGILGAILAAIITGLAFGL</sequence>
<feature type="chain" id="PRO_5040997018" description="GPI anchored protein" evidence="1">
    <location>
        <begin position="24"/>
        <end position="335"/>
    </location>
</feature>
<protein>
    <recommendedName>
        <fullName evidence="4">GPI anchored protein</fullName>
    </recommendedName>
</protein>
<feature type="signal peptide" evidence="1">
    <location>
        <begin position="1"/>
        <end position="23"/>
    </location>
</feature>